<reference evidence="1 2" key="1">
    <citation type="submission" date="2017-06" db="EMBL/GenBank/DDBJ databases">
        <title>Description of Avrilella dinanensis gen. nov. sp. nov.</title>
        <authorList>
            <person name="Leyer C."/>
            <person name="Sassi M."/>
            <person name="Minet J."/>
            <person name="Kayal S."/>
            <person name="Cattoir V."/>
        </authorList>
    </citation>
    <scope>NUCLEOTIDE SEQUENCE [LARGE SCALE GENOMIC DNA]</scope>
    <source>
        <strain evidence="1 2">UR159</strain>
    </source>
</reference>
<comment type="caution">
    <text evidence="1">The sequence shown here is derived from an EMBL/GenBank/DDBJ whole genome shotgun (WGS) entry which is preliminary data.</text>
</comment>
<keyword evidence="2" id="KW-1185">Reference proteome</keyword>
<dbReference type="Proteomes" id="UP000231960">
    <property type="component" value="Unassembled WGS sequence"/>
</dbReference>
<name>A0A2M9R7W3_9FLAO</name>
<dbReference type="AlphaFoldDB" id="A0A2M9R7W3"/>
<sequence>MKKAITIIGGLLLSAGLFQSCSINDEVVEQQIFTAEVFEVTANFTSSNNYSQTFTFSEPSYDGDMVLMYVLWEVDSTGADVWRLVPQTAYFNNGGFVEYSYDFTRYDFRLMLDFNFSSIPGDIYQDYFLNQIFRAVVIPGNVTYSVSSANNQSPQVDFSDYEATMKHFGLSERNIQKLN</sequence>
<evidence type="ECO:0000313" key="1">
    <source>
        <dbReference type="EMBL" id="PJR04957.1"/>
    </source>
</evidence>
<evidence type="ECO:0000313" key="2">
    <source>
        <dbReference type="Proteomes" id="UP000231960"/>
    </source>
</evidence>
<dbReference type="OrthoDB" id="1524444at2"/>
<accession>A0A2M9R7W3</accession>
<protein>
    <submittedName>
        <fullName evidence="1">Uncharacterized protein</fullName>
    </submittedName>
</protein>
<organism evidence="1 2">
    <name type="scientific">Avrilella dinanensis</name>
    <dbReference type="NCBI Taxonomy" id="2008672"/>
    <lineage>
        <taxon>Bacteria</taxon>
        <taxon>Pseudomonadati</taxon>
        <taxon>Bacteroidota</taxon>
        <taxon>Flavobacteriia</taxon>
        <taxon>Flavobacteriales</taxon>
        <taxon>Flavobacteriaceae</taxon>
        <taxon>Avrilella</taxon>
    </lineage>
</organism>
<dbReference type="EMBL" id="NIPO01000001">
    <property type="protein sequence ID" value="PJR04957.1"/>
    <property type="molecule type" value="Genomic_DNA"/>
</dbReference>
<dbReference type="PROSITE" id="PS51257">
    <property type="entry name" value="PROKAR_LIPOPROTEIN"/>
    <property type="match status" value="1"/>
</dbReference>
<gene>
    <name evidence="1" type="ORF">CDL10_10690</name>
</gene>
<proteinExistence type="predicted"/>
<dbReference type="RefSeq" id="WP_100678516.1">
    <property type="nucleotide sequence ID" value="NZ_JAJUJS010000016.1"/>
</dbReference>